<proteinExistence type="predicted"/>
<comment type="caution">
    <text evidence="2">The sequence shown here is derived from an EMBL/GenBank/DDBJ whole genome shotgun (WGS) entry which is preliminary data.</text>
</comment>
<feature type="region of interest" description="Disordered" evidence="1">
    <location>
        <begin position="1"/>
        <end position="28"/>
    </location>
</feature>
<evidence type="ECO:0000256" key="1">
    <source>
        <dbReference type="SAM" id="MobiDB-lite"/>
    </source>
</evidence>
<evidence type="ECO:0000313" key="2">
    <source>
        <dbReference type="EMBL" id="KAF9504534.1"/>
    </source>
</evidence>
<gene>
    <name evidence="2" type="ORF">BS47DRAFT_1401305</name>
</gene>
<dbReference type="EMBL" id="MU129216">
    <property type="protein sequence ID" value="KAF9504534.1"/>
    <property type="molecule type" value="Genomic_DNA"/>
</dbReference>
<evidence type="ECO:0000313" key="3">
    <source>
        <dbReference type="Proteomes" id="UP000886523"/>
    </source>
</evidence>
<accession>A0A9P6DMR4</accession>
<organism evidence="2 3">
    <name type="scientific">Hydnum rufescens UP504</name>
    <dbReference type="NCBI Taxonomy" id="1448309"/>
    <lineage>
        <taxon>Eukaryota</taxon>
        <taxon>Fungi</taxon>
        <taxon>Dikarya</taxon>
        <taxon>Basidiomycota</taxon>
        <taxon>Agaricomycotina</taxon>
        <taxon>Agaricomycetes</taxon>
        <taxon>Cantharellales</taxon>
        <taxon>Hydnaceae</taxon>
        <taxon>Hydnum</taxon>
    </lineage>
</organism>
<reference evidence="2" key="1">
    <citation type="journal article" date="2020" name="Nat. Commun.">
        <title>Large-scale genome sequencing of mycorrhizal fungi provides insights into the early evolution of symbiotic traits.</title>
        <authorList>
            <person name="Miyauchi S."/>
            <person name="Kiss E."/>
            <person name="Kuo A."/>
            <person name="Drula E."/>
            <person name="Kohler A."/>
            <person name="Sanchez-Garcia M."/>
            <person name="Morin E."/>
            <person name="Andreopoulos B."/>
            <person name="Barry K.W."/>
            <person name="Bonito G."/>
            <person name="Buee M."/>
            <person name="Carver A."/>
            <person name="Chen C."/>
            <person name="Cichocki N."/>
            <person name="Clum A."/>
            <person name="Culley D."/>
            <person name="Crous P.W."/>
            <person name="Fauchery L."/>
            <person name="Girlanda M."/>
            <person name="Hayes R.D."/>
            <person name="Keri Z."/>
            <person name="LaButti K."/>
            <person name="Lipzen A."/>
            <person name="Lombard V."/>
            <person name="Magnuson J."/>
            <person name="Maillard F."/>
            <person name="Murat C."/>
            <person name="Nolan M."/>
            <person name="Ohm R.A."/>
            <person name="Pangilinan J."/>
            <person name="Pereira M.F."/>
            <person name="Perotto S."/>
            <person name="Peter M."/>
            <person name="Pfister S."/>
            <person name="Riley R."/>
            <person name="Sitrit Y."/>
            <person name="Stielow J.B."/>
            <person name="Szollosi G."/>
            <person name="Zifcakova L."/>
            <person name="Stursova M."/>
            <person name="Spatafora J.W."/>
            <person name="Tedersoo L."/>
            <person name="Vaario L.M."/>
            <person name="Yamada A."/>
            <person name="Yan M."/>
            <person name="Wang P."/>
            <person name="Xu J."/>
            <person name="Bruns T."/>
            <person name="Baldrian P."/>
            <person name="Vilgalys R."/>
            <person name="Dunand C."/>
            <person name="Henrissat B."/>
            <person name="Grigoriev I.V."/>
            <person name="Hibbett D."/>
            <person name="Nagy L.G."/>
            <person name="Martin F.M."/>
        </authorList>
    </citation>
    <scope>NUCLEOTIDE SEQUENCE</scope>
    <source>
        <strain evidence="2">UP504</strain>
    </source>
</reference>
<protein>
    <submittedName>
        <fullName evidence="2">Uncharacterized protein</fullName>
    </submittedName>
</protein>
<sequence>MQPAPQGHRHPPPRPTPDLIDEPLPPSRHAPALIHQPFPLVSHAPALADPTCNRHTILARDITTGLSRLLQSVFSFVPSAAAPFNWKSAFLGLRMPAPVIDEGSDRPPPAVDTYSITLLDTNDNDVPLPPYLPGPTEYSKRRQQYSDSWNELMPTARRYLVAVSGEHLPWSHGSSCPSSRELWVSSIILVCYMRVSKWCMSHCIELLETTL</sequence>
<name>A0A9P6DMR4_9AGAM</name>
<keyword evidence="3" id="KW-1185">Reference proteome</keyword>
<dbReference type="Proteomes" id="UP000886523">
    <property type="component" value="Unassembled WGS sequence"/>
</dbReference>
<dbReference type="AlphaFoldDB" id="A0A9P6DMR4"/>